<comment type="caution">
    <text evidence="1">The sequence shown here is derived from an EMBL/GenBank/DDBJ whole genome shotgun (WGS) entry which is preliminary data.</text>
</comment>
<dbReference type="Proteomes" id="UP000779070">
    <property type="component" value="Unassembled WGS sequence"/>
</dbReference>
<dbReference type="EMBL" id="JAFHLB010000030">
    <property type="protein sequence ID" value="MBN3579758.1"/>
    <property type="molecule type" value="Genomic_DNA"/>
</dbReference>
<protein>
    <submittedName>
        <fullName evidence="1">Uncharacterized protein</fullName>
    </submittedName>
</protein>
<evidence type="ECO:0000313" key="1">
    <source>
        <dbReference type="EMBL" id="MBN3579758.1"/>
    </source>
</evidence>
<dbReference type="RefSeq" id="WP_206371663.1">
    <property type="nucleotide sequence ID" value="NZ_CAWPTM010000104.1"/>
</dbReference>
<proteinExistence type="predicted"/>
<name>A0ABS3A918_9VIBR</name>
<accession>A0ABS3A918</accession>
<evidence type="ECO:0000313" key="2">
    <source>
        <dbReference type="Proteomes" id="UP000779070"/>
    </source>
</evidence>
<sequence>MTYLNDTNGKLLVRLARILEADSEHHKVKVAFGDSATEEPTWAYIGRGFTKTEIHMAIDNQLTCKIEFVGDDLAQPILTDIYFSLLGEETLIIKADKITLEGTESLTLKSQQASTQYDARSGRITSKADYIASRAEKLQTLQAQKIDLN</sequence>
<keyword evidence="2" id="KW-1185">Reference proteome</keyword>
<reference evidence="1 2" key="1">
    <citation type="submission" date="2021-02" db="EMBL/GenBank/DDBJ databases">
        <title>Draft Genome Sequences of 5 Vibrio neptunius Strains Isolated From of Bivalve Hatcheries.</title>
        <authorList>
            <person name="Galvis F."/>
            <person name="Barja J.L."/>
            <person name="Lemos M.L."/>
            <person name="Balado M."/>
        </authorList>
    </citation>
    <scope>NUCLEOTIDE SEQUENCE [LARGE SCALE GENOMIC DNA]</scope>
    <source>
        <strain evidence="1 2">PP-145.98</strain>
    </source>
</reference>
<organism evidence="1 2">
    <name type="scientific">Vibrio neptunius</name>
    <dbReference type="NCBI Taxonomy" id="170651"/>
    <lineage>
        <taxon>Bacteria</taxon>
        <taxon>Pseudomonadati</taxon>
        <taxon>Pseudomonadota</taxon>
        <taxon>Gammaproteobacteria</taxon>
        <taxon>Vibrionales</taxon>
        <taxon>Vibrionaceae</taxon>
        <taxon>Vibrio</taxon>
    </lineage>
</organism>
<gene>
    <name evidence="1" type="ORF">JYA62_19040</name>
</gene>